<name>A0AAE0NBV2_9PEZI</name>
<protein>
    <submittedName>
        <fullName evidence="2">Uncharacterized protein</fullName>
    </submittedName>
</protein>
<proteinExistence type="predicted"/>
<comment type="caution">
    <text evidence="2">The sequence shown here is derived from an EMBL/GenBank/DDBJ whole genome shotgun (WGS) entry which is preliminary data.</text>
</comment>
<dbReference type="AlphaFoldDB" id="A0AAE0NBV2"/>
<dbReference type="EMBL" id="JAULSW010000006">
    <property type="protein sequence ID" value="KAK3377623.1"/>
    <property type="molecule type" value="Genomic_DNA"/>
</dbReference>
<keyword evidence="3" id="KW-1185">Reference proteome</keyword>
<feature type="region of interest" description="Disordered" evidence="1">
    <location>
        <begin position="490"/>
        <end position="543"/>
    </location>
</feature>
<sequence>MTGDEATMPLLAFDFIVDPFDGIQYTPEELQADTPIQSLRAVTNIKEAGEPGPLKVCQVNAEELQRMRAMARLLRRQQIYLGPLVDVLPKTGQSDSFAPIVVQLQARKLSRAPWRASNWPLGPTAAEREDKRLEAEEAILGAVVLGQRDLWMGDGDGEGRTLDVVRFPSQEKTLLAQDLNVYSRQEWEEYWFCYCTQLVLDPLLQKYHFNKDVKPELDDPEPAQLLAKAVPNNFVEWTVVDDNSITELNVSEYVTIFILETLFRELDEICYVNLSTGGSMHVHLSPTTTKEDMLFTTKQMAKIVKATAYFDNAITASVSHIRKLNPWCYSSFTRQKAMEKAIGAKDQWQYQLMLKHAETTSKGWDPVFSAIDQKIRRDLDKYLVFGFLGVIGMCRPPGVNTESAASGWAAFALGFMAATLWTDNWVSVGTEYATNTHPRIPKLRAFIRSGLEFLGDHHKMAKAFDIPKAYPTFEGEFTKEEIKDITKKENRTKKRVLQKRSPGRAKQAFVALPRPDLHTSSPIKGGPSDKAQHPNPSPQARNRHPALLPQARILSSPPLALSCQATSRGVLKLNHRLLVPPVPKPTNSSSAASYYCEPCYHRPFNGKTSHTQLLEWDYW</sequence>
<evidence type="ECO:0000256" key="1">
    <source>
        <dbReference type="SAM" id="MobiDB-lite"/>
    </source>
</evidence>
<reference evidence="2" key="1">
    <citation type="journal article" date="2023" name="Mol. Phylogenet. Evol.">
        <title>Genome-scale phylogeny and comparative genomics of the fungal order Sordariales.</title>
        <authorList>
            <person name="Hensen N."/>
            <person name="Bonometti L."/>
            <person name="Westerberg I."/>
            <person name="Brannstrom I.O."/>
            <person name="Guillou S."/>
            <person name="Cros-Aarteil S."/>
            <person name="Calhoun S."/>
            <person name="Haridas S."/>
            <person name="Kuo A."/>
            <person name="Mondo S."/>
            <person name="Pangilinan J."/>
            <person name="Riley R."/>
            <person name="LaButti K."/>
            <person name="Andreopoulos B."/>
            <person name="Lipzen A."/>
            <person name="Chen C."/>
            <person name="Yan M."/>
            <person name="Daum C."/>
            <person name="Ng V."/>
            <person name="Clum A."/>
            <person name="Steindorff A."/>
            <person name="Ohm R.A."/>
            <person name="Martin F."/>
            <person name="Silar P."/>
            <person name="Natvig D.O."/>
            <person name="Lalanne C."/>
            <person name="Gautier V."/>
            <person name="Ament-Velasquez S.L."/>
            <person name="Kruys A."/>
            <person name="Hutchinson M.I."/>
            <person name="Powell A.J."/>
            <person name="Barry K."/>
            <person name="Miller A.N."/>
            <person name="Grigoriev I.V."/>
            <person name="Debuchy R."/>
            <person name="Gladieux P."/>
            <person name="Hiltunen Thoren M."/>
            <person name="Johannesson H."/>
        </authorList>
    </citation>
    <scope>NUCLEOTIDE SEQUENCE</scope>
    <source>
        <strain evidence="2">CBS 232.78</strain>
    </source>
</reference>
<evidence type="ECO:0000313" key="2">
    <source>
        <dbReference type="EMBL" id="KAK3377623.1"/>
    </source>
</evidence>
<feature type="compositionally biased region" description="Basic residues" evidence="1">
    <location>
        <begin position="490"/>
        <end position="503"/>
    </location>
</feature>
<organism evidence="2 3">
    <name type="scientific">Podospora didyma</name>
    <dbReference type="NCBI Taxonomy" id="330526"/>
    <lineage>
        <taxon>Eukaryota</taxon>
        <taxon>Fungi</taxon>
        <taxon>Dikarya</taxon>
        <taxon>Ascomycota</taxon>
        <taxon>Pezizomycotina</taxon>
        <taxon>Sordariomycetes</taxon>
        <taxon>Sordariomycetidae</taxon>
        <taxon>Sordariales</taxon>
        <taxon>Podosporaceae</taxon>
        <taxon>Podospora</taxon>
    </lineage>
</organism>
<gene>
    <name evidence="2" type="ORF">B0H63DRAFT_511853</name>
</gene>
<reference evidence="2" key="2">
    <citation type="submission" date="2023-06" db="EMBL/GenBank/DDBJ databases">
        <authorList>
            <consortium name="Lawrence Berkeley National Laboratory"/>
            <person name="Haridas S."/>
            <person name="Hensen N."/>
            <person name="Bonometti L."/>
            <person name="Westerberg I."/>
            <person name="Brannstrom I.O."/>
            <person name="Guillou S."/>
            <person name="Cros-Aarteil S."/>
            <person name="Calhoun S."/>
            <person name="Kuo A."/>
            <person name="Mondo S."/>
            <person name="Pangilinan J."/>
            <person name="Riley R."/>
            <person name="LaButti K."/>
            <person name="Andreopoulos B."/>
            <person name="Lipzen A."/>
            <person name="Chen C."/>
            <person name="Yanf M."/>
            <person name="Daum C."/>
            <person name="Ng V."/>
            <person name="Clum A."/>
            <person name="Steindorff A."/>
            <person name="Ohm R."/>
            <person name="Martin F."/>
            <person name="Silar P."/>
            <person name="Natvig D."/>
            <person name="Lalanne C."/>
            <person name="Gautier V."/>
            <person name="Ament-velasquez S.L."/>
            <person name="Kruys A."/>
            <person name="Hutchinson M.I."/>
            <person name="Powell A.J."/>
            <person name="Barry K."/>
            <person name="Miller A.N."/>
            <person name="Grigoriev I.V."/>
            <person name="Debuchy R."/>
            <person name="Gladieux P."/>
            <person name="Thoren M.H."/>
            <person name="Johannesson H."/>
        </authorList>
    </citation>
    <scope>NUCLEOTIDE SEQUENCE</scope>
    <source>
        <strain evidence="2">CBS 232.78</strain>
    </source>
</reference>
<dbReference type="Proteomes" id="UP001285441">
    <property type="component" value="Unassembled WGS sequence"/>
</dbReference>
<accession>A0AAE0NBV2</accession>
<evidence type="ECO:0000313" key="3">
    <source>
        <dbReference type="Proteomes" id="UP001285441"/>
    </source>
</evidence>